<feature type="signal peptide" evidence="1">
    <location>
        <begin position="1"/>
        <end position="17"/>
    </location>
</feature>
<dbReference type="GO" id="GO:0000226">
    <property type="term" value="P:microtubule cytoskeleton organization"/>
    <property type="evidence" value="ECO:0007669"/>
    <property type="project" value="TreeGrafter"/>
</dbReference>
<protein>
    <recommendedName>
        <fullName evidence="4">Symplekin C-terminal domain-containing protein</fullName>
    </recommendedName>
</protein>
<dbReference type="GO" id="GO:0048487">
    <property type="term" value="F:beta-tubulin binding"/>
    <property type="evidence" value="ECO:0007669"/>
    <property type="project" value="InterPro"/>
</dbReference>
<feature type="chain" id="PRO_5003823013" description="Symplekin C-terminal domain-containing protein" evidence="1">
    <location>
        <begin position="18"/>
        <end position="636"/>
    </location>
</feature>
<dbReference type="STRING" id="1003232.J9D931"/>
<sequence length="636" mass="73680">MLLPILSDLILVSLFDSSLDCRRAASTVLLELIGRVGFEHGSELLDLINFHTVKRVSNCYTIACKVINLIPELSKIIESYLFTLLSKYSVFETGKHIAEFVGKKYKCTCEIQYDFSRECIEIFYAICCIINEYNNLGKICSNCESNIYFKMIKVLNIKNFVNCSNFALLVKSYLKTVHILINSPDNTAIQNILFLLDKNIEPYLISKVSDIISDSDYKNTLLKTFARKSNEAYILSTTKHLLVNKNVYKKYITILNSNDPEKRAFVIGSLLKLNASCNNDIVERLYYENFTLAQSIFKNILCQNIDSCNYQEDIDFKRINLNENLKSEQTGNSKNFDSKTKYDNKFNIKNSISNTEIIKDNKNLIEEENKKILSYDFTPLSNFENDFLPHIIKSLNDYSVNIKGDIGYKIRRNALFFCLKNNLNSIFEKYALQYFADKSSLLRNDILKILRIDSSTTNNPHEDTLKFIEDNIETILNFKISRETNNFFTAYKNSMMKSSSSVLFEENHFNAISKNFNLLDSQSKMHVLLGLLATYKNSDGFAIKYMNRIFSNYFDGFYPTLCVFLGSVGRPNYLSIYFIMCIFYINAEIRNKYYDNVLEILDKINIDPSKIRTIELIKAVKEKRSVLDIRIPKNDE</sequence>
<dbReference type="PANTHER" id="PTHR12658">
    <property type="entry name" value="BETA-TUBULIN COFACTOR D"/>
    <property type="match status" value="1"/>
</dbReference>
<dbReference type="EMBL" id="AFBI03000021">
    <property type="protein sequence ID" value="EJW04281.1"/>
    <property type="molecule type" value="Genomic_DNA"/>
</dbReference>
<dbReference type="InParanoid" id="J9D931"/>
<name>J9D931_EDHAE</name>
<dbReference type="PANTHER" id="PTHR12658:SF0">
    <property type="entry name" value="TUBULIN-SPECIFIC CHAPERONE D"/>
    <property type="match status" value="1"/>
</dbReference>
<dbReference type="VEuPathDB" id="MicrosporidiaDB:EDEG_01453"/>
<gene>
    <name evidence="2" type="ORF">EDEG_01453</name>
</gene>
<evidence type="ECO:0000256" key="1">
    <source>
        <dbReference type="SAM" id="SignalP"/>
    </source>
</evidence>
<dbReference type="Proteomes" id="UP000003163">
    <property type="component" value="Unassembled WGS sequence"/>
</dbReference>
<keyword evidence="1" id="KW-0732">Signal</keyword>
<evidence type="ECO:0000313" key="3">
    <source>
        <dbReference type="Proteomes" id="UP000003163"/>
    </source>
</evidence>
<proteinExistence type="predicted"/>
<dbReference type="GO" id="GO:0007021">
    <property type="term" value="P:tubulin complex assembly"/>
    <property type="evidence" value="ECO:0007669"/>
    <property type="project" value="InterPro"/>
</dbReference>
<dbReference type="OrthoDB" id="2191705at2759"/>
<accession>J9D931</accession>
<dbReference type="InterPro" id="IPR033162">
    <property type="entry name" value="TBCD"/>
</dbReference>
<dbReference type="HOGENOM" id="CLU_430216_0_0_1"/>
<dbReference type="GO" id="GO:0007023">
    <property type="term" value="P:post-chaperonin tubulin folding pathway"/>
    <property type="evidence" value="ECO:0007669"/>
    <property type="project" value="InterPro"/>
</dbReference>
<evidence type="ECO:0008006" key="4">
    <source>
        <dbReference type="Google" id="ProtNLM"/>
    </source>
</evidence>
<reference evidence="3" key="2">
    <citation type="submission" date="2015-07" db="EMBL/GenBank/DDBJ databases">
        <title>Contrasting host-pathogen interactions and genome evolution in two generalist and specialist microsporidian pathogens of mosquitoes.</title>
        <authorList>
            <consortium name="The Broad Institute Genomics Platform"/>
            <consortium name="The Broad Institute Genome Sequencing Center for Infectious Disease"/>
            <person name="Cuomo C.A."/>
            <person name="Sanscrainte N.D."/>
            <person name="Goldberg J.M."/>
            <person name="Heiman D."/>
            <person name="Young S."/>
            <person name="Zeng Q."/>
            <person name="Becnel J.J."/>
            <person name="Birren B.W."/>
        </authorList>
    </citation>
    <scope>NUCLEOTIDE SEQUENCE [LARGE SCALE GENOMIC DNA]</scope>
    <source>
        <strain evidence="3">USNM 41457</strain>
    </source>
</reference>
<reference evidence="2 3" key="1">
    <citation type="submission" date="2011-08" db="EMBL/GenBank/DDBJ databases">
        <authorList>
            <person name="Liu Z.J."/>
            <person name="Shi F.L."/>
            <person name="Lu J.Q."/>
            <person name="Li M."/>
            <person name="Wang Z.L."/>
        </authorList>
    </citation>
    <scope>NUCLEOTIDE SEQUENCE [LARGE SCALE GENOMIC DNA]</scope>
    <source>
        <strain evidence="2 3">USNM 41457</strain>
    </source>
</reference>
<comment type="caution">
    <text evidence="2">The sequence shown here is derived from an EMBL/GenBank/DDBJ whole genome shotgun (WGS) entry which is preliminary data.</text>
</comment>
<evidence type="ECO:0000313" key="2">
    <source>
        <dbReference type="EMBL" id="EJW04281.1"/>
    </source>
</evidence>
<keyword evidence="3" id="KW-1185">Reference proteome</keyword>
<dbReference type="GO" id="GO:0005096">
    <property type="term" value="F:GTPase activator activity"/>
    <property type="evidence" value="ECO:0007669"/>
    <property type="project" value="InterPro"/>
</dbReference>
<organism evidence="2 3">
    <name type="scientific">Edhazardia aedis (strain USNM 41457)</name>
    <name type="common">Microsporidian parasite</name>
    <dbReference type="NCBI Taxonomy" id="1003232"/>
    <lineage>
        <taxon>Eukaryota</taxon>
        <taxon>Fungi</taxon>
        <taxon>Fungi incertae sedis</taxon>
        <taxon>Microsporidia</taxon>
        <taxon>Edhazardia</taxon>
    </lineage>
</organism>
<dbReference type="AlphaFoldDB" id="J9D931"/>